<dbReference type="EMBL" id="JAHLQT010024959">
    <property type="protein sequence ID" value="KAG7164618.1"/>
    <property type="molecule type" value="Genomic_DNA"/>
</dbReference>
<organism evidence="3 4">
    <name type="scientific">Homarus americanus</name>
    <name type="common">American lobster</name>
    <dbReference type="NCBI Taxonomy" id="6706"/>
    <lineage>
        <taxon>Eukaryota</taxon>
        <taxon>Metazoa</taxon>
        <taxon>Ecdysozoa</taxon>
        <taxon>Arthropoda</taxon>
        <taxon>Crustacea</taxon>
        <taxon>Multicrustacea</taxon>
        <taxon>Malacostraca</taxon>
        <taxon>Eumalacostraca</taxon>
        <taxon>Eucarida</taxon>
        <taxon>Decapoda</taxon>
        <taxon>Pleocyemata</taxon>
        <taxon>Astacidea</taxon>
        <taxon>Nephropoidea</taxon>
        <taxon>Nephropidae</taxon>
        <taxon>Homarus</taxon>
    </lineage>
</organism>
<keyword evidence="4" id="KW-1185">Reference proteome</keyword>
<evidence type="ECO:0000313" key="4">
    <source>
        <dbReference type="Proteomes" id="UP000747542"/>
    </source>
</evidence>
<comment type="caution">
    <text evidence="3">The sequence shown here is derived from an EMBL/GenBank/DDBJ whole genome shotgun (WGS) entry which is preliminary data.</text>
</comment>
<evidence type="ECO:0000313" key="3">
    <source>
        <dbReference type="EMBL" id="KAG7164618.1"/>
    </source>
</evidence>
<dbReference type="InterPro" id="IPR041577">
    <property type="entry name" value="RT_RNaseH_2"/>
</dbReference>
<accession>A0A8J5MUK9</accession>
<dbReference type="GO" id="GO:0071897">
    <property type="term" value="P:DNA biosynthetic process"/>
    <property type="evidence" value="ECO:0007669"/>
    <property type="project" value="UniProtKB-ARBA"/>
</dbReference>
<gene>
    <name evidence="3" type="primary">pol-L18</name>
    <name evidence="3" type="ORF">Hamer_G005003</name>
</gene>
<name>A0A8J5MUK9_HOMAM</name>
<protein>
    <submittedName>
        <fullName evidence="3">Pol Retrovirus-related Pol polyprotein from transposon-like 18</fullName>
    </submittedName>
</protein>
<dbReference type="SUPFAM" id="SSF56672">
    <property type="entry name" value="DNA/RNA polymerases"/>
    <property type="match status" value="1"/>
</dbReference>
<proteinExistence type="predicted"/>
<dbReference type="AlphaFoldDB" id="A0A8J5MUK9"/>
<dbReference type="InterPro" id="IPR043502">
    <property type="entry name" value="DNA/RNA_pol_sf"/>
</dbReference>
<dbReference type="Gene3D" id="3.10.20.370">
    <property type="match status" value="1"/>
</dbReference>
<dbReference type="PANTHER" id="PTHR37984:SF5">
    <property type="entry name" value="PROTEIN NYNRIN-LIKE"/>
    <property type="match status" value="1"/>
</dbReference>
<dbReference type="InterPro" id="IPR050951">
    <property type="entry name" value="Retrovirus_Pol_polyprotein"/>
</dbReference>
<evidence type="ECO:0000259" key="2">
    <source>
        <dbReference type="Pfam" id="PF17919"/>
    </source>
</evidence>
<keyword evidence="1" id="KW-0511">Multifunctional enzyme</keyword>
<reference evidence="3" key="1">
    <citation type="journal article" date="2021" name="Sci. Adv.">
        <title>The American lobster genome reveals insights on longevity, neural, and immune adaptations.</title>
        <authorList>
            <person name="Polinski J.M."/>
            <person name="Zimin A.V."/>
            <person name="Clark K.F."/>
            <person name="Kohn A.B."/>
            <person name="Sadowski N."/>
            <person name="Timp W."/>
            <person name="Ptitsyn A."/>
            <person name="Khanna P."/>
            <person name="Romanova D.Y."/>
            <person name="Williams P."/>
            <person name="Greenwood S.J."/>
            <person name="Moroz L.L."/>
            <person name="Walt D.R."/>
            <person name="Bodnar A.G."/>
        </authorList>
    </citation>
    <scope>NUCLEOTIDE SEQUENCE</scope>
    <source>
        <strain evidence="3">GMGI-L3</strain>
    </source>
</reference>
<dbReference type="Pfam" id="PF17919">
    <property type="entry name" value="RT_RNaseH_2"/>
    <property type="match status" value="1"/>
</dbReference>
<dbReference type="Proteomes" id="UP000747542">
    <property type="component" value="Unassembled WGS sequence"/>
</dbReference>
<dbReference type="PANTHER" id="PTHR37984">
    <property type="entry name" value="PROTEIN CBG26694"/>
    <property type="match status" value="1"/>
</dbReference>
<evidence type="ECO:0000256" key="1">
    <source>
        <dbReference type="ARBA" id="ARBA00023268"/>
    </source>
</evidence>
<sequence length="243" mass="27399">MRAVFWTTEETQAFEEVKKALANATLLSHPHPGALLRLIVDASDTGVGAVLHQHIYGRAEPLAFYSKSLQPQETRYSTLGRRHLPREQWHLDFILKFTANIRHIKGENNVVNAFLRVFTLSADDSNASKLDFTLLDDAQQRNIDMQQLRTVDTGLQLRDVPLPNLKTLISDTLTNQLHWFVSGDTPRLYLVPASYTTKAELSEAGFHRQGTGRGNTCFRMPNDTWNATATSLRRSFQGTPPVV</sequence>
<feature type="domain" description="Reverse transcriptase/retrotransposon-derived protein RNase H-like" evidence="2">
    <location>
        <begin position="6"/>
        <end position="81"/>
    </location>
</feature>
<dbReference type="GO" id="GO:0003824">
    <property type="term" value="F:catalytic activity"/>
    <property type="evidence" value="ECO:0007669"/>
    <property type="project" value="UniProtKB-KW"/>
</dbReference>